<evidence type="ECO:0000256" key="1">
    <source>
        <dbReference type="ARBA" id="ARBA00004442"/>
    </source>
</evidence>
<feature type="coiled-coil region" evidence="8">
    <location>
        <begin position="377"/>
        <end position="404"/>
    </location>
</feature>
<dbReference type="GO" id="GO:0015562">
    <property type="term" value="F:efflux transmembrane transporter activity"/>
    <property type="evidence" value="ECO:0007669"/>
    <property type="project" value="InterPro"/>
</dbReference>
<keyword evidence="8" id="KW-0175">Coiled coil</keyword>
<evidence type="ECO:0000256" key="2">
    <source>
        <dbReference type="ARBA" id="ARBA00007613"/>
    </source>
</evidence>
<dbReference type="GO" id="GO:0009279">
    <property type="term" value="C:cell outer membrane"/>
    <property type="evidence" value="ECO:0007669"/>
    <property type="project" value="UniProtKB-SubCell"/>
</dbReference>
<organism evidence="10 11">
    <name type="scientific">Maribellus comscasis</name>
    <dbReference type="NCBI Taxonomy" id="2681766"/>
    <lineage>
        <taxon>Bacteria</taxon>
        <taxon>Pseudomonadati</taxon>
        <taxon>Bacteroidota</taxon>
        <taxon>Bacteroidia</taxon>
        <taxon>Marinilabiliales</taxon>
        <taxon>Prolixibacteraceae</taxon>
        <taxon>Maribellus</taxon>
    </lineage>
</organism>
<accession>A0A6I6JPU1</accession>
<evidence type="ECO:0000313" key="11">
    <source>
        <dbReference type="Proteomes" id="UP000428260"/>
    </source>
</evidence>
<sequence length="460" mass="51914">MKKTTKLLLKLFAFLLVSSSLAAQTQQGSFSLEEAQQYAMENSYVLHNTRQDITKAQKEVWKTITIGLPQVSGNFDYTKNVKVPVQPFPVSIIPKEYWPDLGIPDDTPADGLFPLSFSPKYNSNFGVTVSQLIFDGSYIVGVGSSQIYLNLAKQAHEKTEIDIRDAVAQAYYMVLIGLENKKVMEENLENTKKLYTETKAYYDNGFREEQDVDQMQLMVKNAENEILKADREITVAKVVLKYTMGYDMEQEVELTDDVRKFLNPILASRNGNGFDISGHIDYKLANTNYQVSEKLLKLEKAAYLPTLSGFYSYSKMTFGNNANVFSSDVSWFPSSMLGLQLSVPIFNSGQKMFKVQQAKIDLDKAATERRLAEMTLQKDYLTAKADMESAVEKLENDIENRDLAEKILDKSKIKFNNGITSSTELSQIETQYIQSHGAYISSTLQVLQADLKLKKAIGKL</sequence>
<dbReference type="PANTHER" id="PTHR30026">
    <property type="entry name" value="OUTER MEMBRANE PROTEIN TOLC"/>
    <property type="match status" value="1"/>
</dbReference>
<dbReference type="SUPFAM" id="SSF56954">
    <property type="entry name" value="Outer membrane efflux proteins (OEP)"/>
    <property type="match status" value="1"/>
</dbReference>
<proteinExistence type="inferred from homology"/>
<comment type="subcellular location">
    <subcellularLocation>
        <location evidence="1">Cell outer membrane</location>
    </subcellularLocation>
</comment>
<dbReference type="AlphaFoldDB" id="A0A6I6JPU1"/>
<keyword evidence="7" id="KW-0998">Cell outer membrane</keyword>
<evidence type="ECO:0000256" key="8">
    <source>
        <dbReference type="SAM" id="Coils"/>
    </source>
</evidence>
<evidence type="ECO:0000256" key="3">
    <source>
        <dbReference type="ARBA" id="ARBA00022448"/>
    </source>
</evidence>
<dbReference type="PANTHER" id="PTHR30026:SF20">
    <property type="entry name" value="OUTER MEMBRANE PROTEIN TOLC"/>
    <property type="match status" value="1"/>
</dbReference>
<evidence type="ECO:0000313" key="10">
    <source>
        <dbReference type="EMBL" id="QGY44461.1"/>
    </source>
</evidence>
<reference evidence="10 11" key="1">
    <citation type="submission" date="2019-11" db="EMBL/GenBank/DDBJ databases">
        <authorList>
            <person name="Zheng R.K."/>
            <person name="Sun C.M."/>
        </authorList>
    </citation>
    <scope>NUCLEOTIDE SEQUENCE [LARGE SCALE GENOMIC DNA]</scope>
    <source>
        <strain evidence="10 11">WC007</strain>
    </source>
</reference>
<comment type="similarity">
    <text evidence="2">Belongs to the outer membrane factor (OMF) (TC 1.B.17) family.</text>
</comment>
<evidence type="ECO:0000256" key="6">
    <source>
        <dbReference type="ARBA" id="ARBA00023136"/>
    </source>
</evidence>
<dbReference type="Pfam" id="PF02321">
    <property type="entry name" value="OEP"/>
    <property type="match status" value="2"/>
</dbReference>
<evidence type="ECO:0000256" key="7">
    <source>
        <dbReference type="ARBA" id="ARBA00023237"/>
    </source>
</evidence>
<evidence type="ECO:0008006" key="12">
    <source>
        <dbReference type="Google" id="ProtNLM"/>
    </source>
</evidence>
<feature type="chain" id="PRO_5026222236" description="TolC family protein" evidence="9">
    <location>
        <begin position="23"/>
        <end position="460"/>
    </location>
</feature>
<dbReference type="Proteomes" id="UP000428260">
    <property type="component" value="Chromosome"/>
</dbReference>
<dbReference type="InterPro" id="IPR003423">
    <property type="entry name" value="OMP_efflux"/>
</dbReference>
<dbReference type="GO" id="GO:0015288">
    <property type="term" value="F:porin activity"/>
    <property type="evidence" value="ECO:0007669"/>
    <property type="project" value="TreeGrafter"/>
</dbReference>
<evidence type="ECO:0000256" key="5">
    <source>
        <dbReference type="ARBA" id="ARBA00022692"/>
    </source>
</evidence>
<keyword evidence="9" id="KW-0732">Signal</keyword>
<dbReference type="RefSeq" id="WP_158866696.1">
    <property type="nucleotide sequence ID" value="NZ_CP046401.1"/>
</dbReference>
<feature type="signal peptide" evidence="9">
    <location>
        <begin position="1"/>
        <end position="22"/>
    </location>
</feature>
<keyword evidence="4" id="KW-1134">Transmembrane beta strand</keyword>
<evidence type="ECO:0000256" key="9">
    <source>
        <dbReference type="SAM" id="SignalP"/>
    </source>
</evidence>
<evidence type="ECO:0000256" key="4">
    <source>
        <dbReference type="ARBA" id="ARBA00022452"/>
    </source>
</evidence>
<gene>
    <name evidence="10" type="ORF">GM418_12560</name>
</gene>
<keyword evidence="3" id="KW-0813">Transport</keyword>
<keyword evidence="5" id="KW-0812">Transmembrane</keyword>
<protein>
    <recommendedName>
        <fullName evidence="12">TolC family protein</fullName>
    </recommendedName>
</protein>
<dbReference type="Gene3D" id="1.20.1600.10">
    <property type="entry name" value="Outer membrane efflux proteins (OEP)"/>
    <property type="match status" value="1"/>
</dbReference>
<dbReference type="GO" id="GO:1990281">
    <property type="term" value="C:efflux pump complex"/>
    <property type="evidence" value="ECO:0007669"/>
    <property type="project" value="TreeGrafter"/>
</dbReference>
<keyword evidence="11" id="KW-1185">Reference proteome</keyword>
<keyword evidence="6" id="KW-0472">Membrane</keyword>
<dbReference type="InterPro" id="IPR051906">
    <property type="entry name" value="TolC-like"/>
</dbReference>
<dbReference type="EMBL" id="CP046401">
    <property type="protein sequence ID" value="QGY44461.1"/>
    <property type="molecule type" value="Genomic_DNA"/>
</dbReference>
<dbReference type="KEGG" id="mcos:GM418_12560"/>
<name>A0A6I6JPU1_9BACT</name>